<gene>
    <name evidence="2" type="ORF">EV643_110202</name>
</gene>
<evidence type="ECO:0000256" key="1">
    <source>
        <dbReference type="SAM" id="MobiDB-lite"/>
    </source>
</evidence>
<dbReference type="RefSeq" id="WP_166665530.1">
    <property type="nucleotide sequence ID" value="NZ_SNWQ01000010.1"/>
</dbReference>
<dbReference type="EMBL" id="SNWQ01000010">
    <property type="protein sequence ID" value="TDO46819.1"/>
    <property type="molecule type" value="Genomic_DNA"/>
</dbReference>
<proteinExistence type="predicted"/>
<sequence length="100" mass="10766">MDAHLAGWDGTSPEPHARQELDLPEGSVAGHIRQFALALGVAGRCRALLLLKRVTDDHRTDDALKVIDLETTDGHGRLADAVPARESVEQLAAGFARYAN</sequence>
<reference evidence="2 3" key="1">
    <citation type="submission" date="2019-03" db="EMBL/GenBank/DDBJ databases">
        <title>Genomic Encyclopedia of Type Strains, Phase III (KMG-III): the genomes of soil and plant-associated and newly described type strains.</title>
        <authorList>
            <person name="Whitman W."/>
        </authorList>
    </citation>
    <scope>NUCLEOTIDE SEQUENCE [LARGE SCALE GENOMIC DNA]</scope>
    <source>
        <strain evidence="2 3">VKM Ac-2527</strain>
    </source>
</reference>
<evidence type="ECO:0000313" key="3">
    <source>
        <dbReference type="Proteomes" id="UP000295388"/>
    </source>
</evidence>
<accession>A0A4V3C9R7</accession>
<feature type="region of interest" description="Disordered" evidence="1">
    <location>
        <begin position="1"/>
        <end position="23"/>
    </location>
</feature>
<name>A0A4V3C9R7_9ACTN</name>
<dbReference type="Proteomes" id="UP000295388">
    <property type="component" value="Unassembled WGS sequence"/>
</dbReference>
<comment type="caution">
    <text evidence="2">The sequence shown here is derived from an EMBL/GenBank/DDBJ whole genome shotgun (WGS) entry which is preliminary data.</text>
</comment>
<evidence type="ECO:0000313" key="2">
    <source>
        <dbReference type="EMBL" id="TDO46819.1"/>
    </source>
</evidence>
<organism evidence="2 3">
    <name type="scientific">Kribbella caucasensis</name>
    <dbReference type="NCBI Taxonomy" id="2512215"/>
    <lineage>
        <taxon>Bacteria</taxon>
        <taxon>Bacillati</taxon>
        <taxon>Actinomycetota</taxon>
        <taxon>Actinomycetes</taxon>
        <taxon>Propionibacteriales</taxon>
        <taxon>Kribbellaceae</taxon>
        <taxon>Kribbella</taxon>
    </lineage>
</organism>
<keyword evidence="3" id="KW-1185">Reference proteome</keyword>
<dbReference type="AlphaFoldDB" id="A0A4V3C9R7"/>
<protein>
    <submittedName>
        <fullName evidence="2">Uncharacterized protein</fullName>
    </submittedName>
</protein>